<reference evidence="1 2" key="1">
    <citation type="journal article" date="2019" name="Nat. Ecol. Evol.">
        <title>Megaphylogeny resolves global patterns of mushroom evolution.</title>
        <authorList>
            <person name="Varga T."/>
            <person name="Krizsan K."/>
            <person name="Foldi C."/>
            <person name="Dima B."/>
            <person name="Sanchez-Garcia M."/>
            <person name="Sanchez-Ramirez S."/>
            <person name="Szollosi G.J."/>
            <person name="Szarkandi J.G."/>
            <person name="Papp V."/>
            <person name="Albert L."/>
            <person name="Andreopoulos W."/>
            <person name="Angelini C."/>
            <person name="Antonin V."/>
            <person name="Barry K.W."/>
            <person name="Bougher N.L."/>
            <person name="Buchanan P."/>
            <person name="Buyck B."/>
            <person name="Bense V."/>
            <person name="Catcheside P."/>
            <person name="Chovatia M."/>
            <person name="Cooper J."/>
            <person name="Damon W."/>
            <person name="Desjardin D."/>
            <person name="Finy P."/>
            <person name="Geml J."/>
            <person name="Haridas S."/>
            <person name="Hughes K."/>
            <person name="Justo A."/>
            <person name="Karasinski D."/>
            <person name="Kautmanova I."/>
            <person name="Kiss B."/>
            <person name="Kocsube S."/>
            <person name="Kotiranta H."/>
            <person name="LaButti K.M."/>
            <person name="Lechner B.E."/>
            <person name="Liimatainen K."/>
            <person name="Lipzen A."/>
            <person name="Lukacs Z."/>
            <person name="Mihaltcheva S."/>
            <person name="Morgado L.N."/>
            <person name="Niskanen T."/>
            <person name="Noordeloos M.E."/>
            <person name="Ohm R.A."/>
            <person name="Ortiz-Santana B."/>
            <person name="Ovrebo C."/>
            <person name="Racz N."/>
            <person name="Riley R."/>
            <person name="Savchenko A."/>
            <person name="Shiryaev A."/>
            <person name="Soop K."/>
            <person name="Spirin V."/>
            <person name="Szebenyi C."/>
            <person name="Tomsovsky M."/>
            <person name="Tulloss R.E."/>
            <person name="Uehling J."/>
            <person name="Grigoriev I.V."/>
            <person name="Vagvolgyi C."/>
            <person name="Papp T."/>
            <person name="Martin F.M."/>
            <person name="Miettinen O."/>
            <person name="Hibbett D.S."/>
            <person name="Nagy L.G."/>
        </authorList>
    </citation>
    <scope>NUCLEOTIDE SEQUENCE [LARGE SCALE GENOMIC DNA]</scope>
    <source>
        <strain evidence="1 2">NL-1719</strain>
    </source>
</reference>
<gene>
    <name evidence="1" type="ORF">BDN72DRAFT_779836</name>
</gene>
<sequence length="960" mass="111229">WINVRDEYLAEEFRRDGLMGFDTNSCSQCHSISAVYRCKECEGYELLCKPCMVSSHKRNGLHMIEFWNGFYFQASSLKNLGLRFQLGHRFGDICSNAKQSADDDFVVIHINGIHEVSVDYCNCDDHEEPIIQVLRYGWFPATPRRPRTAATLMALRHFQIHSFESKCSGSEFYQSLTRLGDNTGIQPIRDRVRSFLTMVREYRHIKSLKRAGRGHDERGILGTRPGECAVICPACPQPGRNLSPNWNTRPDKERYVAQVKWLNRLFLAMDANFRLKRRVKSSEEADPSLNKGWAYFVDHEPYMEHIKKFSEQLQAKSTCSSHNAVNNSRLSDGFSVSGVGSVGCARHDCMRPCSVGDLQKGERYANMDYLFLLSLSQEELQELIDIVLSYDIACQWWKNLLARMRQYSKSIQMDETKIKSIHYLVPKFHLPAHISSCQTQYSFNLHKWVGRTDGEAPERGWSHINPIALSTCEMGPGSRRDTIDDHLGDYTWKKTNTMGSTFLRRIKAAIQESTDHTLLFHRFDLGLRAKPELEKRLIQWETELIAWENDKHQPNPFEERIKKPTQDAVRRALAEEDKKAQKEGKAYALHTLFTPSEFIAVGLDLEEHQRHHRIEKKSLGLHATDGQVAKVEYKNNNLHRRMLQWAEAQRHYMPSTNPLFQDEDLASEPWDVLLNLPSSLPLSLPCDPNLQDLEWRLRSAQAYTALDELRRSLRLRAYLYIDKDKYSRGQAQNTRSNTLIQNASTKVTAATAKYRAARSALASLSKYYSESSWEKEFPVLADADIRSLQVEPDSNQEKRRKKPQPSEGRRKISWIWGVLGDDDSALNNEELQDDLRIEWCKSRARAKRWQEEVLLLQEEMKRVLLFLENEAKTWKFRAGFQSEEKGMRSEGRCAYALQQAGLREELRLHFEDMWKDVDEMIRLKGKVEGKGKNKESSPPLQTIDEEEEEEEEKMDVAEDI</sequence>
<keyword evidence="2" id="KW-1185">Reference proteome</keyword>
<dbReference type="Proteomes" id="UP000308600">
    <property type="component" value="Unassembled WGS sequence"/>
</dbReference>
<proteinExistence type="predicted"/>
<dbReference type="EMBL" id="ML208830">
    <property type="protein sequence ID" value="TFK60104.1"/>
    <property type="molecule type" value="Genomic_DNA"/>
</dbReference>
<accession>A0ACD3A3Y8</accession>
<evidence type="ECO:0000313" key="2">
    <source>
        <dbReference type="Proteomes" id="UP000308600"/>
    </source>
</evidence>
<evidence type="ECO:0000313" key="1">
    <source>
        <dbReference type="EMBL" id="TFK60104.1"/>
    </source>
</evidence>
<feature type="non-terminal residue" evidence="1">
    <location>
        <position position="1"/>
    </location>
</feature>
<name>A0ACD3A3Y8_9AGAR</name>
<protein>
    <submittedName>
        <fullName evidence="1">Uncharacterized protein</fullName>
    </submittedName>
</protein>
<organism evidence="1 2">
    <name type="scientific">Pluteus cervinus</name>
    <dbReference type="NCBI Taxonomy" id="181527"/>
    <lineage>
        <taxon>Eukaryota</taxon>
        <taxon>Fungi</taxon>
        <taxon>Dikarya</taxon>
        <taxon>Basidiomycota</taxon>
        <taxon>Agaricomycotina</taxon>
        <taxon>Agaricomycetes</taxon>
        <taxon>Agaricomycetidae</taxon>
        <taxon>Agaricales</taxon>
        <taxon>Pluteineae</taxon>
        <taxon>Pluteaceae</taxon>
        <taxon>Pluteus</taxon>
    </lineage>
</organism>